<sequence length="135" mass="14713">MASALHFGPEWMRSKQPTQARSQNAPSPPPAAVQTGGTSYSSILNPTPPPPPTENRDSAHPFKYSKEEIIQVWKHGGGRNGLGLEVERWEGVVREVAGEPICLRDLGEVEKKVCSCFYLEFLVPTDSSPSSSPLP</sequence>
<feature type="compositionally biased region" description="Polar residues" evidence="1">
    <location>
        <begin position="35"/>
        <end position="45"/>
    </location>
</feature>
<gene>
    <name evidence="2" type="ORF">SISNIDRAFT_185714</name>
</gene>
<accession>A0A164R758</accession>
<evidence type="ECO:0000256" key="1">
    <source>
        <dbReference type="SAM" id="MobiDB-lite"/>
    </source>
</evidence>
<feature type="compositionally biased region" description="Polar residues" evidence="1">
    <location>
        <begin position="15"/>
        <end position="25"/>
    </location>
</feature>
<dbReference type="Proteomes" id="UP000076722">
    <property type="component" value="Unassembled WGS sequence"/>
</dbReference>
<dbReference type="OrthoDB" id="6415790at2759"/>
<organism evidence="2 3">
    <name type="scientific">Sistotremastrum niveocremeum HHB9708</name>
    <dbReference type="NCBI Taxonomy" id="1314777"/>
    <lineage>
        <taxon>Eukaryota</taxon>
        <taxon>Fungi</taxon>
        <taxon>Dikarya</taxon>
        <taxon>Basidiomycota</taxon>
        <taxon>Agaricomycotina</taxon>
        <taxon>Agaricomycetes</taxon>
        <taxon>Sistotremastrales</taxon>
        <taxon>Sistotremastraceae</taxon>
        <taxon>Sertulicium</taxon>
        <taxon>Sertulicium niveocremeum</taxon>
    </lineage>
</organism>
<protein>
    <submittedName>
        <fullName evidence="2">Uncharacterized protein</fullName>
    </submittedName>
</protein>
<feature type="region of interest" description="Disordered" evidence="1">
    <location>
        <begin position="1"/>
        <end position="61"/>
    </location>
</feature>
<keyword evidence="3" id="KW-1185">Reference proteome</keyword>
<reference evidence="2 3" key="1">
    <citation type="journal article" date="2016" name="Mol. Biol. Evol.">
        <title>Comparative Genomics of Early-Diverging Mushroom-Forming Fungi Provides Insights into the Origins of Lignocellulose Decay Capabilities.</title>
        <authorList>
            <person name="Nagy L.G."/>
            <person name="Riley R."/>
            <person name="Tritt A."/>
            <person name="Adam C."/>
            <person name="Daum C."/>
            <person name="Floudas D."/>
            <person name="Sun H."/>
            <person name="Yadav J.S."/>
            <person name="Pangilinan J."/>
            <person name="Larsson K.H."/>
            <person name="Matsuura K."/>
            <person name="Barry K."/>
            <person name="Labutti K."/>
            <person name="Kuo R."/>
            <person name="Ohm R.A."/>
            <person name="Bhattacharya S.S."/>
            <person name="Shirouzu T."/>
            <person name="Yoshinaga Y."/>
            <person name="Martin F.M."/>
            <person name="Grigoriev I.V."/>
            <person name="Hibbett D.S."/>
        </authorList>
    </citation>
    <scope>NUCLEOTIDE SEQUENCE [LARGE SCALE GENOMIC DNA]</scope>
    <source>
        <strain evidence="2 3">HHB9708</strain>
    </source>
</reference>
<evidence type="ECO:0000313" key="2">
    <source>
        <dbReference type="EMBL" id="KZS90308.1"/>
    </source>
</evidence>
<dbReference type="STRING" id="1314777.A0A164R758"/>
<evidence type="ECO:0000313" key="3">
    <source>
        <dbReference type="Proteomes" id="UP000076722"/>
    </source>
</evidence>
<dbReference type="AlphaFoldDB" id="A0A164R758"/>
<dbReference type="EMBL" id="KV419422">
    <property type="protein sequence ID" value="KZS90308.1"/>
    <property type="molecule type" value="Genomic_DNA"/>
</dbReference>
<proteinExistence type="predicted"/>
<name>A0A164R758_9AGAM</name>